<dbReference type="SUPFAM" id="SSF48295">
    <property type="entry name" value="TrpR-like"/>
    <property type="match status" value="1"/>
</dbReference>
<dbReference type="InterPro" id="IPR055247">
    <property type="entry name" value="InsJ-like_HTH"/>
</dbReference>
<dbReference type="Gene3D" id="1.10.10.10">
    <property type="entry name" value="Winged helix-like DNA-binding domain superfamily/Winged helix DNA-binding domain"/>
    <property type="match status" value="1"/>
</dbReference>
<feature type="region of interest" description="Disordered" evidence="1">
    <location>
        <begin position="73"/>
        <end position="99"/>
    </location>
</feature>
<dbReference type="AlphaFoldDB" id="A0A6C0QYM0"/>
<name>A0A6C0QYM0_9BACL</name>
<dbReference type="Pfam" id="PF13518">
    <property type="entry name" value="HTH_28"/>
    <property type="match status" value="1"/>
</dbReference>
<dbReference type="InterPro" id="IPR010921">
    <property type="entry name" value="Trp_repressor/repl_initiator"/>
</dbReference>
<dbReference type="Proteomes" id="UP000464330">
    <property type="component" value="Chromosome"/>
</dbReference>
<evidence type="ECO:0000259" key="2">
    <source>
        <dbReference type="Pfam" id="PF13518"/>
    </source>
</evidence>
<sequence length="99" mass="11227">MSKRSPTSLEVKLRVVKRCLQNETNPSYEAKQLGIDKNTVTDWVRKYKADGLDGLKESTQKGYEYVRIDELLGKDEKRPMEKPQNGGQAGTSSHEKVIT</sequence>
<proteinExistence type="predicted"/>
<evidence type="ECO:0000313" key="4">
    <source>
        <dbReference type="Proteomes" id="UP000464330"/>
    </source>
</evidence>
<dbReference type="GO" id="GO:0043565">
    <property type="term" value="F:sequence-specific DNA binding"/>
    <property type="evidence" value="ECO:0007669"/>
    <property type="project" value="InterPro"/>
</dbReference>
<protein>
    <submittedName>
        <fullName evidence="3">Putative transposase</fullName>
    </submittedName>
</protein>
<reference evidence="3 4" key="1">
    <citation type="journal article" date="2020" name="Int. J. Med. Microbiol.">
        <title>Discovery of Paenibacillus larvae ERIC V: Phenotypic and genomic comparison to genotypes ERIC I-IV reveal different inventories of virulence factors which correlate with epidemiological prevalences of American Foulbrood.</title>
        <authorList>
            <person name="Beims H."/>
            <person name="Bunk B."/>
            <person name="Erler S."/>
            <person name="Mohr K.I."/>
            <person name="Sproer C."/>
            <person name="Pradella S."/>
            <person name="Gunther G."/>
            <person name="Rohde M."/>
            <person name="von der Ohe W."/>
            <person name="Steinert M."/>
        </authorList>
    </citation>
    <scope>NUCLEOTIDE SEQUENCE [LARGE SCALE GENOMIC DNA]</scope>
    <source>
        <strain evidence="3">Eric_V</strain>
    </source>
</reference>
<evidence type="ECO:0000256" key="1">
    <source>
        <dbReference type="SAM" id="MobiDB-lite"/>
    </source>
</evidence>
<accession>A0A6C0QYM0</accession>
<feature type="domain" description="Insertion element IS150 protein InsJ-like helix-turn-helix" evidence="2">
    <location>
        <begin position="12"/>
        <end position="56"/>
    </location>
</feature>
<organism evidence="3 4">
    <name type="scientific">Paenibacillus larvae subsp. larvae</name>
    <dbReference type="NCBI Taxonomy" id="147375"/>
    <lineage>
        <taxon>Bacteria</taxon>
        <taxon>Bacillati</taxon>
        <taxon>Bacillota</taxon>
        <taxon>Bacilli</taxon>
        <taxon>Bacillales</taxon>
        <taxon>Paenibacillaceae</taxon>
        <taxon>Paenibacillus</taxon>
    </lineage>
</organism>
<gene>
    <name evidence="3" type="ORF">ERICV_04642</name>
</gene>
<dbReference type="EMBL" id="CP019717">
    <property type="protein sequence ID" value="QHZ53680.1"/>
    <property type="molecule type" value="Genomic_DNA"/>
</dbReference>
<dbReference type="RefSeq" id="WP_036655443.1">
    <property type="nucleotide sequence ID" value="NZ_CP019651.1"/>
</dbReference>
<dbReference type="InterPro" id="IPR036388">
    <property type="entry name" value="WH-like_DNA-bd_sf"/>
</dbReference>
<evidence type="ECO:0000313" key="3">
    <source>
        <dbReference type="EMBL" id="QHZ53680.1"/>
    </source>
</evidence>